<evidence type="ECO:0000313" key="3">
    <source>
        <dbReference type="Proteomes" id="UP000054408"/>
    </source>
</evidence>
<keyword evidence="3" id="KW-1185">Reference proteome</keyword>
<feature type="compositionally biased region" description="Low complexity" evidence="1">
    <location>
        <begin position="594"/>
        <end position="607"/>
    </location>
</feature>
<feature type="compositionally biased region" description="Basic and acidic residues" evidence="1">
    <location>
        <begin position="432"/>
        <end position="442"/>
    </location>
</feature>
<dbReference type="AlphaFoldDB" id="A0A0L0DJB1"/>
<feature type="compositionally biased region" description="Low complexity" evidence="1">
    <location>
        <begin position="326"/>
        <end position="338"/>
    </location>
</feature>
<accession>A0A0L0DJB1</accession>
<feature type="compositionally biased region" description="Polar residues" evidence="1">
    <location>
        <begin position="572"/>
        <end position="588"/>
    </location>
</feature>
<gene>
    <name evidence="2" type="ORF">AMSG_08371</name>
</gene>
<evidence type="ECO:0000313" key="2">
    <source>
        <dbReference type="EMBL" id="KNC52397.1"/>
    </source>
</evidence>
<feature type="compositionally biased region" description="Basic residues" evidence="1">
    <location>
        <begin position="443"/>
        <end position="453"/>
    </location>
</feature>
<feature type="region of interest" description="Disordered" evidence="1">
    <location>
        <begin position="1"/>
        <end position="101"/>
    </location>
</feature>
<feature type="compositionally biased region" description="Low complexity" evidence="1">
    <location>
        <begin position="52"/>
        <end position="67"/>
    </location>
</feature>
<feature type="region of interest" description="Disordered" evidence="1">
    <location>
        <begin position="319"/>
        <end position="338"/>
    </location>
</feature>
<feature type="compositionally biased region" description="Low complexity" evidence="1">
    <location>
        <begin position="502"/>
        <end position="514"/>
    </location>
</feature>
<reference evidence="2 3" key="1">
    <citation type="submission" date="2010-05" db="EMBL/GenBank/DDBJ databases">
        <title>The Genome Sequence of Thecamonas trahens ATCC 50062.</title>
        <authorList>
            <consortium name="The Broad Institute Genome Sequencing Platform"/>
            <person name="Russ C."/>
            <person name="Cuomo C."/>
            <person name="Shea T."/>
            <person name="Young S.K."/>
            <person name="Zeng Q."/>
            <person name="Koehrsen M."/>
            <person name="Haas B."/>
            <person name="Borodovsky M."/>
            <person name="Guigo R."/>
            <person name="Alvarado L."/>
            <person name="Berlin A."/>
            <person name="Bochicchio J."/>
            <person name="Borenstein D."/>
            <person name="Chapman S."/>
            <person name="Chen Z."/>
            <person name="Freedman E."/>
            <person name="Gellesch M."/>
            <person name="Goldberg J."/>
            <person name="Griggs A."/>
            <person name="Gujja S."/>
            <person name="Heilman E."/>
            <person name="Heiman D."/>
            <person name="Hepburn T."/>
            <person name="Howarth C."/>
            <person name="Jen D."/>
            <person name="Larson L."/>
            <person name="Mehta T."/>
            <person name="Park D."/>
            <person name="Pearson M."/>
            <person name="Roberts A."/>
            <person name="Saif S."/>
            <person name="Shenoy N."/>
            <person name="Sisk P."/>
            <person name="Stolte C."/>
            <person name="Sykes S."/>
            <person name="Thomson T."/>
            <person name="Walk T."/>
            <person name="White J."/>
            <person name="Yandava C."/>
            <person name="Burger G."/>
            <person name="Gray M.W."/>
            <person name="Holland P.W.H."/>
            <person name="King N."/>
            <person name="Lang F.B.F."/>
            <person name="Roger A.J."/>
            <person name="Ruiz-Trillo I."/>
            <person name="Lander E."/>
            <person name="Nusbaum C."/>
        </authorList>
    </citation>
    <scope>NUCLEOTIDE SEQUENCE [LARGE SCALE GENOMIC DNA]</scope>
    <source>
        <strain evidence="2 3">ATCC 50062</strain>
    </source>
</reference>
<proteinExistence type="predicted"/>
<feature type="compositionally biased region" description="Basic and acidic residues" evidence="1">
    <location>
        <begin position="470"/>
        <end position="482"/>
    </location>
</feature>
<dbReference type="GeneID" id="25567080"/>
<dbReference type="RefSeq" id="XP_013755441.1">
    <property type="nucleotide sequence ID" value="XM_013899987.1"/>
</dbReference>
<dbReference type="Proteomes" id="UP000054408">
    <property type="component" value="Unassembled WGS sequence"/>
</dbReference>
<evidence type="ECO:0000256" key="1">
    <source>
        <dbReference type="SAM" id="MobiDB-lite"/>
    </source>
</evidence>
<feature type="compositionally biased region" description="Acidic residues" evidence="1">
    <location>
        <begin position="492"/>
        <end position="501"/>
    </location>
</feature>
<name>A0A0L0DJB1_THETB</name>
<dbReference type="EMBL" id="GL349472">
    <property type="protein sequence ID" value="KNC52397.1"/>
    <property type="molecule type" value="Genomic_DNA"/>
</dbReference>
<sequence length="670" mass="71798">MLSAAAVYEDSEESRQRRAAVLAAHGLPSGEDAESRRRRTSHAVATPELRPRSLPAAAAARATPQPTRRFHQQQARQLSRRRTPLPQQQPTPAPARCEEEASDLAPELDAAYGAIRARYAPDDHDGEPAGQLQAMLDSLELSSIDPALFSSLDERSAKLAAIQYSPPRPAVAGLALPERRVPLPFVGTVSLPLRATAPANVAAVSASSMSAERGPAPGHPDHPTMEERFDARNKAWREARAARAADLEADSFGTLRGPQLAPGTRKLMDNRSSFSDRYDAWLARTRAHAAAVEAEKAAATRAQANVSKITARSRKLAAHVPSVAERTSTATGRSSASLVASSSVAGDTTMSEASASVVDLPSFRPQLSKKTKQLAAKRAAAAAREGRAVDVVSRIEASAAEQARRRTAREAEARRAREAEFASAHTFKVEREAVVPSKSDKRAKARTRPRASVRGKCAPSAQSRRRTKPEHKSPKPHVHFEDEGNDNCGGDDGNDGGDDDVAPIVAPAPEAAAPEPIPQPEPKLVATPVPQRVRHSRDSERSRGRGRSRARTSGQLPSRWGAPVPASEAGSKPTSKPSRLASESSSVDTEVRMARQAQAAAATMRPALGATSARGKSSRSSRRRVEEQVVVPRWGPAENESVDASEPEPIVVSSRVAAVDRDFWRSMGRR</sequence>
<protein>
    <submittedName>
        <fullName evidence="2">Uncharacterized protein</fullName>
    </submittedName>
</protein>
<feature type="region of interest" description="Disordered" evidence="1">
    <location>
        <begin position="432"/>
        <end position="648"/>
    </location>
</feature>
<organism evidence="2 3">
    <name type="scientific">Thecamonas trahens ATCC 50062</name>
    <dbReference type="NCBI Taxonomy" id="461836"/>
    <lineage>
        <taxon>Eukaryota</taxon>
        <taxon>Apusozoa</taxon>
        <taxon>Apusomonadida</taxon>
        <taxon>Apusomonadidae</taxon>
        <taxon>Thecamonas</taxon>
    </lineage>
</organism>